<dbReference type="SUPFAM" id="SSF75169">
    <property type="entry name" value="DsrEFH-like"/>
    <property type="match status" value="1"/>
</dbReference>
<dbReference type="NCBIfam" id="TIGR03011">
    <property type="entry name" value="sulf_tusB_dsrH"/>
    <property type="match status" value="1"/>
</dbReference>
<comment type="caution">
    <text evidence="1">The sequence shown here is derived from an EMBL/GenBank/DDBJ whole genome shotgun (WGS) entry which is preliminary data.</text>
</comment>
<evidence type="ECO:0000313" key="1">
    <source>
        <dbReference type="EMBL" id="MFC3606769.1"/>
    </source>
</evidence>
<dbReference type="InterPro" id="IPR027396">
    <property type="entry name" value="DsrEFH-like"/>
</dbReference>
<dbReference type="EMBL" id="JBHRXZ010000005">
    <property type="protein sequence ID" value="MFC3606769.1"/>
    <property type="molecule type" value="Genomic_DNA"/>
</dbReference>
<dbReference type="PANTHER" id="PTHR37526">
    <property type="entry name" value="PROTEIN TUSB"/>
    <property type="match status" value="1"/>
</dbReference>
<organism evidence="1 2">
    <name type="scientific">Stutzerimonas tarimensis</name>
    <dbReference type="NCBI Taxonomy" id="1507735"/>
    <lineage>
        <taxon>Bacteria</taxon>
        <taxon>Pseudomonadati</taxon>
        <taxon>Pseudomonadota</taxon>
        <taxon>Gammaproteobacteria</taxon>
        <taxon>Pseudomonadales</taxon>
        <taxon>Pseudomonadaceae</taxon>
        <taxon>Stutzerimonas</taxon>
    </lineage>
</organism>
<sequence length="100" mass="10781">MATLHILSHSPFGDDRFASCLRLLKAGDGLLLTGDACNALRGGSSACEALERLGSEIGVFGLQEDVQARALNAFPARVESVDYAGFVELCCRYDRTNSWL</sequence>
<evidence type="ECO:0000313" key="2">
    <source>
        <dbReference type="Proteomes" id="UP001595630"/>
    </source>
</evidence>
<reference evidence="2" key="1">
    <citation type="journal article" date="2019" name="Int. J. Syst. Evol. Microbiol.">
        <title>The Global Catalogue of Microorganisms (GCM) 10K type strain sequencing project: providing services to taxonomists for standard genome sequencing and annotation.</title>
        <authorList>
            <consortium name="The Broad Institute Genomics Platform"/>
            <consortium name="The Broad Institute Genome Sequencing Center for Infectious Disease"/>
            <person name="Wu L."/>
            <person name="Ma J."/>
        </authorList>
    </citation>
    <scope>NUCLEOTIDE SEQUENCE [LARGE SCALE GENOMIC DNA]</scope>
    <source>
        <strain evidence="2">KCTC 42447</strain>
    </source>
</reference>
<dbReference type="RefSeq" id="WP_386361147.1">
    <property type="nucleotide sequence ID" value="NZ_JBHRXZ010000005.1"/>
</dbReference>
<keyword evidence="2" id="KW-1185">Reference proteome</keyword>
<dbReference type="Pfam" id="PF04077">
    <property type="entry name" value="DsrH"/>
    <property type="match status" value="1"/>
</dbReference>
<dbReference type="Gene3D" id="3.40.1260.10">
    <property type="entry name" value="DsrEFH-like"/>
    <property type="match status" value="1"/>
</dbReference>
<dbReference type="PANTHER" id="PTHR37526:SF1">
    <property type="entry name" value="PROTEIN TUSB"/>
    <property type="match status" value="1"/>
</dbReference>
<accession>A0ABV7T1T0</accession>
<protein>
    <submittedName>
        <fullName evidence="1">Sulfurtransferase complex subunit TusB</fullName>
    </submittedName>
</protein>
<gene>
    <name evidence="1" type="primary">tusB</name>
    <name evidence="1" type="ORF">ACFOMF_03065</name>
</gene>
<name>A0ABV7T1T0_9GAMM</name>
<proteinExistence type="predicted"/>
<dbReference type="InterPro" id="IPR007215">
    <property type="entry name" value="Sulphur_relay_TusB/DsrH"/>
</dbReference>
<dbReference type="Proteomes" id="UP001595630">
    <property type="component" value="Unassembled WGS sequence"/>
</dbReference>